<gene>
    <name evidence="2" type="ORF">C8J55DRAFT_567148</name>
</gene>
<accession>A0A9W8ZRY0</accession>
<comment type="caution">
    <text evidence="2">The sequence shown here is derived from an EMBL/GenBank/DDBJ whole genome shotgun (WGS) entry which is preliminary data.</text>
</comment>
<organism evidence="2 3">
    <name type="scientific">Lentinula lateritia</name>
    <dbReference type="NCBI Taxonomy" id="40482"/>
    <lineage>
        <taxon>Eukaryota</taxon>
        <taxon>Fungi</taxon>
        <taxon>Dikarya</taxon>
        <taxon>Basidiomycota</taxon>
        <taxon>Agaricomycotina</taxon>
        <taxon>Agaricomycetes</taxon>
        <taxon>Agaricomycetidae</taxon>
        <taxon>Agaricales</taxon>
        <taxon>Marasmiineae</taxon>
        <taxon>Omphalotaceae</taxon>
        <taxon>Lentinula</taxon>
    </lineage>
</organism>
<sequence>MAEAYKIRYFQVALPHLLSSAGPVERPLSLQAENNLVPLQTLLQALNFPEHYTMRLAPAFVVTSLALCTIAHAAPHATSQADEFLVSLQTRRVGPPLPPKPAPPAPPLPDDLPPPNAPPPSPQMHLDENHF</sequence>
<feature type="region of interest" description="Disordered" evidence="1">
    <location>
        <begin position="89"/>
        <end position="131"/>
    </location>
</feature>
<dbReference type="EMBL" id="JANVFS010000063">
    <property type="protein sequence ID" value="KAJ4464017.1"/>
    <property type="molecule type" value="Genomic_DNA"/>
</dbReference>
<dbReference type="Proteomes" id="UP001150238">
    <property type="component" value="Unassembled WGS sequence"/>
</dbReference>
<feature type="compositionally biased region" description="Pro residues" evidence="1">
    <location>
        <begin position="95"/>
        <end position="122"/>
    </location>
</feature>
<reference evidence="2" key="2">
    <citation type="journal article" date="2023" name="Proc. Natl. Acad. Sci. U.S.A.">
        <title>A global phylogenomic analysis of the shiitake genus Lentinula.</title>
        <authorList>
            <person name="Sierra-Patev S."/>
            <person name="Min B."/>
            <person name="Naranjo-Ortiz M."/>
            <person name="Looney B."/>
            <person name="Konkel Z."/>
            <person name="Slot J.C."/>
            <person name="Sakamoto Y."/>
            <person name="Steenwyk J.L."/>
            <person name="Rokas A."/>
            <person name="Carro J."/>
            <person name="Camarero S."/>
            <person name="Ferreira P."/>
            <person name="Molpeceres G."/>
            <person name="Ruiz-Duenas F.J."/>
            <person name="Serrano A."/>
            <person name="Henrissat B."/>
            <person name="Drula E."/>
            <person name="Hughes K.W."/>
            <person name="Mata J.L."/>
            <person name="Ishikawa N.K."/>
            <person name="Vargas-Isla R."/>
            <person name="Ushijima S."/>
            <person name="Smith C.A."/>
            <person name="Donoghue J."/>
            <person name="Ahrendt S."/>
            <person name="Andreopoulos W."/>
            <person name="He G."/>
            <person name="LaButti K."/>
            <person name="Lipzen A."/>
            <person name="Ng V."/>
            <person name="Riley R."/>
            <person name="Sandor L."/>
            <person name="Barry K."/>
            <person name="Martinez A.T."/>
            <person name="Xiao Y."/>
            <person name="Gibbons J.G."/>
            <person name="Terashima K."/>
            <person name="Grigoriev I.V."/>
            <person name="Hibbett D."/>
        </authorList>
    </citation>
    <scope>NUCLEOTIDE SEQUENCE</scope>
    <source>
        <strain evidence="2">Sp2 HRB7682 ss15</strain>
    </source>
</reference>
<evidence type="ECO:0000313" key="3">
    <source>
        <dbReference type="Proteomes" id="UP001150238"/>
    </source>
</evidence>
<evidence type="ECO:0000313" key="2">
    <source>
        <dbReference type="EMBL" id="KAJ4464017.1"/>
    </source>
</evidence>
<proteinExistence type="predicted"/>
<protein>
    <submittedName>
        <fullName evidence="2">Uncharacterized protein</fullName>
    </submittedName>
</protein>
<evidence type="ECO:0000256" key="1">
    <source>
        <dbReference type="SAM" id="MobiDB-lite"/>
    </source>
</evidence>
<reference evidence="2" key="1">
    <citation type="submission" date="2022-08" db="EMBL/GenBank/DDBJ databases">
        <authorList>
            <consortium name="DOE Joint Genome Institute"/>
            <person name="Min B."/>
            <person name="Riley R."/>
            <person name="Sierra-Patev S."/>
            <person name="Naranjo-Ortiz M."/>
            <person name="Looney B."/>
            <person name="Konkel Z."/>
            <person name="Slot J.C."/>
            <person name="Sakamoto Y."/>
            <person name="Steenwyk J.L."/>
            <person name="Rokas A."/>
            <person name="Carro J."/>
            <person name="Camarero S."/>
            <person name="Ferreira P."/>
            <person name="Molpeceres G."/>
            <person name="Ruiz-Duenas F.J."/>
            <person name="Serrano A."/>
            <person name="Henrissat B."/>
            <person name="Drula E."/>
            <person name="Hughes K.W."/>
            <person name="Mata J.L."/>
            <person name="Ishikawa N.K."/>
            <person name="Vargas-Isla R."/>
            <person name="Ushijima S."/>
            <person name="Smith C.A."/>
            <person name="Ahrendt S."/>
            <person name="Andreopoulos W."/>
            <person name="He G."/>
            <person name="Labutti K."/>
            <person name="Lipzen A."/>
            <person name="Ng V."/>
            <person name="Sandor L."/>
            <person name="Barry K."/>
            <person name="Martinez A.T."/>
            <person name="Xiao Y."/>
            <person name="Gibbons J.G."/>
            <person name="Terashima K."/>
            <person name="Hibbett D.S."/>
            <person name="Grigoriev I.V."/>
        </authorList>
    </citation>
    <scope>NUCLEOTIDE SEQUENCE</scope>
    <source>
        <strain evidence="2">Sp2 HRB7682 ss15</strain>
    </source>
</reference>
<name>A0A9W8ZRY0_9AGAR</name>
<dbReference type="AlphaFoldDB" id="A0A9W8ZRY0"/>